<evidence type="ECO:0000313" key="7">
    <source>
        <dbReference type="Proteomes" id="UP001595999"/>
    </source>
</evidence>
<feature type="chain" id="PRO_5045613483" evidence="4">
    <location>
        <begin position="35"/>
        <end position="493"/>
    </location>
</feature>
<dbReference type="SUPFAM" id="SSF51055">
    <property type="entry name" value="Carbohydrate binding domain"/>
    <property type="match status" value="1"/>
</dbReference>
<dbReference type="PANTHER" id="PTHR34823">
    <property type="entry name" value="GLCNAC-BINDING PROTEIN A"/>
    <property type="match status" value="1"/>
</dbReference>
<dbReference type="Gene3D" id="3.30.70.2150">
    <property type="match status" value="1"/>
</dbReference>
<dbReference type="InterPro" id="IPR036573">
    <property type="entry name" value="CBM_sf_5/12"/>
</dbReference>
<dbReference type="Proteomes" id="UP001595999">
    <property type="component" value="Unassembled WGS sequence"/>
</dbReference>
<keyword evidence="6" id="KW-0560">Oxidoreductase</keyword>
<keyword evidence="7" id="KW-1185">Reference proteome</keyword>
<dbReference type="RefSeq" id="WP_231463334.1">
    <property type="nucleotide sequence ID" value="NZ_JAJOHW010000097.1"/>
</dbReference>
<keyword evidence="2" id="KW-0147">Chitin-binding</keyword>
<dbReference type="EMBL" id="JBHSEK010000002">
    <property type="protein sequence ID" value="MFC4488813.1"/>
    <property type="molecule type" value="Genomic_DNA"/>
</dbReference>
<comment type="caution">
    <text evidence="6">The sequence shown here is derived from an EMBL/GenBank/DDBJ whole genome shotgun (WGS) entry which is preliminary data.</text>
</comment>
<dbReference type="Gene3D" id="2.70.50.50">
    <property type="entry name" value="chitin-binding protein cbp21"/>
    <property type="match status" value="1"/>
</dbReference>
<dbReference type="InterPro" id="IPR041029">
    <property type="entry name" value="GbpA_2"/>
</dbReference>
<evidence type="ECO:0000256" key="2">
    <source>
        <dbReference type="ARBA" id="ARBA00022669"/>
    </source>
</evidence>
<organism evidence="6 7">
    <name type="scientific">Chromobacterium aquaticum</name>
    <dbReference type="NCBI Taxonomy" id="467180"/>
    <lineage>
        <taxon>Bacteria</taxon>
        <taxon>Pseudomonadati</taxon>
        <taxon>Pseudomonadota</taxon>
        <taxon>Betaproteobacteria</taxon>
        <taxon>Neisseriales</taxon>
        <taxon>Chromobacteriaceae</taxon>
        <taxon>Chromobacterium</taxon>
    </lineage>
</organism>
<accession>A0ABV8ZM89</accession>
<dbReference type="InterPro" id="IPR013783">
    <property type="entry name" value="Ig-like_fold"/>
</dbReference>
<dbReference type="CDD" id="cd21177">
    <property type="entry name" value="LPMO_AA10"/>
    <property type="match status" value="1"/>
</dbReference>
<keyword evidence="6" id="KW-0503">Monooxygenase</keyword>
<sequence length="493" mass="52493">MSAPRKAGRLALPALALSQIAASLMLLVPAGAGAHGSMEEPISRIYYCRSSDSPENPRTAGCQAVKQLNGGPQAIYDWNGVRQGNAGGNHQQVVPNGKLCAGGDGKTFAGLDAVKDQNGRAIAWPATTIKPGPDGKYTMTYHQTAKHATAYFKSYISKDSYDFSRPLRWDDLQPIGDSGALPPESKTKLSVTIPAGMQGKRVIYNVWQRSDSPEAFYSCSDVNIVADNVDFKPLGPLLASPHDAKVNSTITLRIFDKARGTDLEKHTITVAADQTSPQAWAYALAVEANAISRLVKIGQLQNGKVVPVQDATANTVFGLGKEYSFVLEHEDGGTKPPDEIAPGKVTVSGPASADSGANVSLSAQAAVGSNLKYLWTVSPSLSGLNLNTATLNFKAPALKQDTDYTFKVTVSNALGSNNATHKLKVKAGGTPPPAEGNWDAQKTYDKKCTKVSHKGKQWMNGWWIRGLEPGSDGAWGAWRIVGSSNMHSECKGK</sequence>
<evidence type="ECO:0000256" key="1">
    <source>
        <dbReference type="ARBA" id="ARBA00022525"/>
    </source>
</evidence>
<dbReference type="Pfam" id="PF18416">
    <property type="entry name" value="GbpA_2"/>
    <property type="match status" value="1"/>
</dbReference>
<feature type="signal peptide" evidence="4">
    <location>
        <begin position="1"/>
        <end position="34"/>
    </location>
</feature>
<dbReference type="PANTHER" id="PTHR34823:SF1">
    <property type="entry name" value="CHITIN-BINDING TYPE-4 DOMAIN-CONTAINING PROTEIN"/>
    <property type="match status" value="1"/>
</dbReference>
<dbReference type="Gene3D" id="2.10.10.20">
    <property type="entry name" value="Carbohydrate-binding module superfamily 5/12"/>
    <property type="match status" value="1"/>
</dbReference>
<dbReference type="CDD" id="cd00146">
    <property type="entry name" value="PKD"/>
    <property type="match status" value="1"/>
</dbReference>
<evidence type="ECO:0000256" key="4">
    <source>
        <dbReference type="SAM" id="SignalP"/>
    </source>
</evidence>
<dbReference type="InterPro" id="IPR051024">
    <property type="entry name" value="GlcNAc_Chitin_IntDeg"/>
</dbReference>
<dbReference type="SUPFAM" id="SSF81296">
    <property type="entry name" value="E set domains"/>
    <property type="match status" value="1"/>
</dbReference>
<evidence type="ECO:0000313" key="6">
    <source>
        <dbReference type="EMBL" id="MFC4488813.1"/>
    </source>
</evidence>
<reference evidence="7" key="1">
    <citation type="journal article" date="2019" name="Int. J. Syst. Evol. Microbiol.">
        <title>The Global Catalogue of Microorganisms (GCM) 10K type strain sequencing project: providing services to taxonomists for standard genome sequencing and annotation.</title>
        <authorList>
            <consortium name="The Broad Institute Genomics Platform"/>
            <consortium name="The Broad Institute Genome Sequencing Center for Infectious Disease"/>
            <person name="Wu L."/>
            <person name="Ma J."/>
        </authorList>
    </citation>
    <scope>NUCLEOTIDE SEQUENCE [LARGE SCALE GENOMIC DNA]</scope>
    <source>
        <strain evidence="7">CGMCC 4.7608</strain>
    </source>
</reference>
<evidence type="ECO:0000259" key="5">
    <source>
        <dbReference type="SMART" id="SM00089"/>
    </source>
</evidence>
<gene>
    <name evidence="6" type="ORF">ACFO0R_04210</name>
</gene>
<dbReference type="InterPro" id="IPR014756">
    <property type="entry name" value="Ig_E-set"/>
</dbReference>
<dbReference type="SMART" id="SM00089">
    <property type="entry name" value="PKD"/>
    <property type="match status" value="1"/>
</dbReference>
<dbReference type="InterPro" id="IPR022409">
    <property type="entry name" value="PKD/Chitinase_dom"/>
</dbReference>
<dbReference type="Gene3D" id="2.60.40.10">
    <property type="entry name" value="Immunoglobulins"/>
    <property type="match status" value="1"/>
</dbReference>
<name>A0ABV8ZM89_9NEIS</name>
<proteinExistence type="predicted"/>
<feature type="domain" description="PKD/Chitinase" evidence="5">
    <location>
        <begin position="344"/>
        <end position="428"/>
    </location>
</feature>
<dbReference type="Pfam" id="PF03067">
    <property type="entry name" value="LPMO_10"/>
    <property type="match status" value="1"/>
</dbReference>
<dbReference type="GO" id="GO:0004497">
    <property type="term" value="F:monooxygenase activity"/>
    <property type="evidence" value="ECO:0007669"/>
    <property type="project" value="UniProtKB-KW"/>
</dbReference>
<keyword evidence="3 4" id="KW-0732">Signal</keyword>
<dbReference type="InterPro" id="IPR004302">
    <property type="entry name" value="Cellulose/chitin-bd_N"/>
</dbReference>
<dbReference type="CDD" id="cd12215">
    <property type="entry name" value="ChiC_BD"/>
    <property type="match status" value="1"/>
</dbReference>
<keyword evidence="1" id="KW-0964">Secreted</keyword>
<protein>
    <submittedName>
        <fullName evidence="6">Lytic polysaccharide monooxygenase</fullName>
    </submittedName>
</protein>
<evidence type="ECO:0000256" key="3">
    <source>
        <dbReference type="ARBA" id="ARBA00022729"/>
    </source>
</evidence>